<evidence type="ECO:0000313" key="4">
    <source>
        <dbReference type="RefSeq" id="XP_032829562.1"/>
    </source>
</evidence>
<dbReference type="KEGG" id="pmrn:116953457"/>
<dbReference type="Pfam" id="PF08568">
    <property type="entry name" value="Kinetochor_Ybp2"/>
    <property type="match status" value="2"/>
</dbReference>
<protein>
    <submittedName>
        <fullName evidence="3">Glomulin isoform X1</fullName>
    </submittedName>
    <submittedName>
        <fullName evidence="4">Glomulin isoform X2</fullName>
    </submittedName>
</protein>
<evidence type="ECO:0000313" key="2">
    <source>
        <dbReference type="Proteomes" id="UP001318040"/>
    </source>
</evidence>
<evidence type="ECO:0000256" key="1">
    <source>
        <dbReference type="SAM" id="MobiDB-lite"/>
    </source>
</evidence>
<dbReference type="PANTHER" id="PTHR15430:SF1">
    <property type="entry name" value="GLOMULIN"/>
    <property type="match status" value="1"/>
</dbReference>
<proteinExistence type="predicted"/>
<dbReference type="Proteomes" id="UP001318040">
    <property type="component" value="Chromosome 52"/>
</dbReference>
<accession>A0AAJ7U785</accession>
<dbReference type="AlphaFoldDB" id="A0AAJ7U785"/>
<dbReference type="GO" id="GO:0055105">
    <property type="term" value="F:ubiquitin-protein transferase inhibitor activity"/>
    <property type="evidence" value="ECO:0007669"/>
    <property type="project" value="TreeGrafter"/>
</dbReference>
<sequence length="644" mass="69341">MEAESASEAATTADEQLHHALTLSDGIPEDEVTPAASEGFVGAAGHCLTEGKVALVLDALRDPRYTGVVRSAAWSLVSPLVEQLSREAATSDGHEACEACLRAVVQECSPRELMLGLLEALEASPVESSARTTLLLLPHVNTVVSRLRTGRAYSLGLFLSGAVSATKALPLPHTAQQRRADAHSLLRAHAALADAVRPYVMRAGGSPAGRDAPPGAAGGAEREELRQELLRYCACVLEYPLLPAVMDALPEEEDEAEEFPLCGTAQALLGHMTVLGVSPSGLVMAGEGTRRGGGHSVGVVGGEMEEGDRRFSSDALCCLAHLLLVQRLHVFPAVYSSEFLLQRTLCYVSAMLQTNEEAVTLKGMALLEWALGQAAPRALGRPLLELPVFLQLPQNLIKVMTLCPAEQLRRRSLSLFQSYLDRFEPAAMHTLYRVLFRTSSHAGVAGFLIHAVKTQVDLALKGSTDGDRACFLGPSLVPLLHSALSLEHGAETDLLQGSDRVMAGLNLLRYLVIRDPPWENRTCVWTELSRLEERFLRPLRTGLSLSRAHYDNELTRSRSGDTQRDSVTDGAGLSVSVGGDPLPSMPLKQRAQVLQSALFTFDLMESVMVRLEELIEAEQKPPLCVTGHPLETLAGLPLEAPATP</sequence>
<dbReference type="GO" id="GO:0005737">
    <property type="term" value="C:cytoplasm"/>
    <property type="evidence" value="ECO:0007669"/>
    <property type="project" value="TreeGrafter"/>
</dbReference>
<dbReference type="CTD" id="11146"/>
<feature type="region of interest" description="Disordered" evidence="1">
    <location>
        <begin position="554"/>
        <end position="579"/>
    </location>
</feature>
<organism evidence="2 4">
    <name type="scientific">Petromyzon marinus</name>
    <name type="common">Sea lamprey</name>
    <dbReference type="NCBI Taxonomy" id="7757"/>
    <lineage>
        <taxon>Eukaryota</taxon>
        <taxon>Metazoa</taxon>
        <taxon>Chordata</taxon>
        <taxon>Craniata</taxon>
        <taxon>Vertebrata</taxon>
        <taxon>Cyclostomata</taxon>
        <taxon>Hyperoartia</taxon>
        <taxon>Petromyzontiformes</taxon>
        <taxon>Petromyzontidae</taxon>
        <taxon>Petromyzon</taxon>
    </lineage>
</organism>
<reference evidence="3 4" key="1">
    <citation type="submission" date="2025-04" db="UniProtKB">
        <authorList>
            <consortium name="RefSeq"/>
        </authorList>
    </citation>
    <scope>IDENTIFICATION</scope>
    <source>
        <tissue evidence="3 4">Sperm</tissue>
    </source>
</reference>
<gene>
    <name evidence="3 4" type="primary">GLMN</name>
</gene>
<dbReference type="RefSeq" id="XP_032829561.1">
    <property type="nucleotide sequence ID" value="XM_032973670.1"/>
</dbReference>
<dbReference type="PANTHER" id="PTHR15430">
    <property type="entry name" value="GLOMULIN"/>
    <property type="match status" value="1"/>
</dbReference>
<name>A0AAJ7U785_PETMA</name>
<dbReference type="GeneID" id="116953457"/>
<dbReference type="RefSeq" id="XP_032829562.1">
    <property type="nucleotide sequence ID" value="XM_032973671.1"/>
</dbReference>
<dbReference type="InterPro" id="IPR019516">
    <property type="entry name" value="Glomulin/ALF4"/>
</dbReference>
<keyword evidence="2" id="KW-1185">Reference proteome</keyword>
<feature type="compositionally biased region" description="Basic and acidic residues" evidence="1">
    <location>
        <begin position="554"/>
        <end position="567"/>
    </location>
</feature>
<evidence type="ECO:0000313" key="3">
    <source>
        <dbReference type="RefSeq" id="XP_032829561.1"/>
    </source>
</evidence>
<dbReference type="InterPro" id="IPR013877">
    <property type="entry name" value="YAP-bd/ALF4/Glomulin"/>
</dbReference>